<dbReference type="Gene3D" id="1.10.3210.10">
    <property type="entry name" value="Hypothetical protein af1432"/>
    <property type="match status" value="1"/>
</dbReference>
<proteinExistence type="predicted"/>
<accession>A0A2Z4RER2</accession>
<dbReference type="GO" id="GO:0016787">
    <property type="term" value="F:hydrolase activity"/>
    <property type="evidence" value="ECO:0007669"/>
    <property type="project" value="UniProtKB-KW"/>
</dbReference>
<organism evidence="1 2">
    <name type="scientific">Pseudomonas putida</name>
    <name type="common">Arthrobacter siderocapsulatus</name>
    <dbReference type="NCBI Taxonomy" id="303"/>
    <lineage>
        <taxon>Bacteria</taxon>
        <taxon>Pseudomonadati</taxon>
        <taxon>Pseudomonadota</taxon>
        <taxon>Gammaproteobacteria</taxon>
        <taxon>Pseudomonadales</taxon>
        <taxon>Pseudomonadaceae</taxon>
        <taxon>Pseudomonas</taxon>
    </lineage>
</organism>
<dbReference type="EMBL" id="CP029693">
    <property type="protein sequence ID" value="AWY39446.1"/>
    <property type="molecule type" value="Genomic_DNA"/>
</dbReference>
<dbReference type="RefSeq" id="WP_110963223.1">
    <property type="nucleotide sequence ID" value="NZ_CP029693.1"/>
</dbReference>
<gene>
    <name evidence="1" type="ORF">DKY63_05825</name>
</gene>
<evidence type="ECO:0000313" key="2">
    <source>
        <dbReference type="Proteomes" id="UP000250299"/>
    </source>
</evidence>
<sequence length="181" mass="20663">MNWILTRSGRQFDLLNPTAAMISPHDIGHALARLCRFTGHTLAHYSVAQHSMIVCDLVPQKDQLAALLHDATEAYLGDMTRPLKALMPEYRRIEQGVWHAVCNRFDIDPILPESVIRADMVVLATERRDLMPQHPGEWECLKGVPAMPERITPLPAQEVSIQYFSRLMELMQGDHRRRMSA</sequence>
<dbReference type="AlphaFoldDB" id="A0A2Z4RER2"/>
<protein>
    <submittedName>
        <fullName evidence="1">Phosphohydrolase</fullName>
    </submittedName>
</protein>
<reference evidence="1 2" key="1">
    <citation type="submission" date="2018-05" db="EMBL/GenBank/DDBJ databases">
        <title>Whole genome sequence of Pseudomonas putida JBC17.</title>
        <authorList>
            <person name="Lee Y.H."/>
            <person name="David K."/>
        </authorList>
    </citation>
    <scope>NUCLEOTIDE SEQUENCE [LARGE SCALE GENOMIC DNA]</scope>
    <source>
        <strain evidence="1 2">JBC17</strain>
    </source>
</reference>
<evidence type="ECO:0000313" key="1">
    <source>
        <dbReference type="EMBL" id="AWY39446.1"/>
    </source>
</evidence>
<dbReference type="SUPFAM" id="SSF109604">
    <property type="entry name" value="HD-domain/PDEase-like"/>
    <property type="match status" value="1"/>
</dbReference>
<name>A0A2Z4RER2_PSEPU</name>
<dbReference type="OrthoDB" id="1099791at2"/>
<keyword evidence="1" id="KW-0378">Hydrolase</keyword>
<dbReference type="Proteomes" id="UP000250299">
    <property type="component" value="Chromosome"/>
</dbReference>